<feature type="coiled-coil region" evidence="1">
    <location>
        <begin position="296"/>
        <end position="323"/>
    </location>
</feature>
<dbReference type="EMBL" id="MN739773">
    <property type="protein sequence ID" value="QHT25605.1"/>
    <property type="molecule type" value="Genomic_DNA"/>
</dbReference>
<accession>A0A6C0EE32</accession>
<evidence type="ECO:0000313" key="3">
    <source>
        <dbReference type="EMBL" id="QHT25605.1"/>
    </source>
</evidence>
<evidence type="ECO:0000256" key="1">
    <source>
        <dbReference type="SAM" id="Coils"/>
    </source>
</evidence>
<keyword evidence="1" id="KW-0175">Coiled coil</keyword>
<feature type="region of interest" description="Disordered" evidence="2">
    <location>
        <begin position="219"/>
        <end position="240"/>
    </location>
</feature>
<dbReference type="InterPro" id="IPR043913">
    <property type="entry name" value="DUF5764"/>
</dbReference>
<organism evidence="3">
    <name type="scientific">viral metagenome</name>
    <dbReference type="NCBI Taxonomy" id="1070528"/>
    <lineage>
        <taxon>unclassified sequences</taxon>
        <taxon>metagenomes</taxon>
        <taxon>organismal metagenomes</taxon>
    </lineage>
</organism>
<proteinExistence type="predicted"/>
<evidence type="ECO:0000256" key="2">
    <source>
        <dbReference type="SAM" id="MobiDB-lite"/>
    </source>
</evidence>
<dbReference type="AlphaFoldDB" id="A0A6C0EE32"/>
<sequence>MAHYYEMNIVEIKNEYTDFLANIISPLIYEGLKSIYATAILYDKKYVEASKNNPEIANPGTLKIFQLFLKEIPNWGTTHLEKEMIRIRDNSKHADIFDNLVKAVIKSNIILLTFNSSGKKCKLVNEKFHEKIDVKLFIHKCYVECARHIYNYPELFWHEYETIEIKRNQRELMNLIKTCIIEAIRKMLPMKDILTEYLRNDYVVEEDKESKIRSMLLNEDNDEGGRNRILESDTDDDELNNMENDLKTLIMNTRNDTTEHPAQSQPAENKNEDKSIFIQSKEPTTNIENPRPVVENEDDKIENNILQEHKDNTEEELKRKIQSGEYTLDLDGKKKKIERVPTFKIMNEHNVEPRKNQEIEIVKDKIPLNEKDREVFFNTMLNQ</sequence>
<reference evidence="3" key="1">
    <citation type="journal article" date="2020" name="Nature">
        <title>Giant virus diversity and host interactions through global metagenomics.</title>
        <authorList>
            <person name="Schulz F."/>
            <person name="Roux S."/>
            <person name="Paez-Espino D."/>
            <person name="Jungbluth S."/>
            <person name="Walsh D.A."/>
            <person name="Denef V.J."/>
            <person name="McMahon K.D."/>
            <person name="Konstantinidis K.T."/>
            <person name="Eloe-Fadrosh E.A."/>
            <person name="Kyrpides N.C."/>
            <person name="Woyke T."/>
        </authorList>
    </citation>
    <scope>NUCLEOTIDE SEQUENCE</scope>
    <source>
        <strain evidence="3">GVMAG-M-3300023179-27</strain>
    </source>
</reference>
<dbReference type="Pfam" id="PF19068">
    <property type="entry name" value="DUF5764"/>
    <property type="match status" value="1"/>
</dbReference>
<protein>
    <submittedName>
        <fullName evidence="3">Uncharacterized protein</fullName>
    </submittedName>
</protein>
<name>A0A6C0EE32_9ZZZZ</name>